<sequence>MSGDPLINGNADLFVRVISILETARTNVVRSVNSEMVAAYWLIGREIVEEVQAGGKRAGYAGELIDQLSSQLNHRFGKGFSATNLKTIPVVLSCFPRKGSVFWHSSCRIRHTLCDEFGRIYAIAWLVALSGANEGRASGGAGIL</sequence>
<name>A0A6C2UM23_9BACT</name>
<dbReference type="RefSeq" id="WP_407984784.1">
    <property type="nucleotide sequence ID" value="NZ_CAAHFH010000001.1"/>
</dbReference>
<keyword evidence="3" id="KW-1185">Reference proteome</keyword>
<evidence type="ECO:0000313" key="3">
    <source>
        <dbReference type="Proteomes" id="UP000346198"/>
    </source>
</evidence>
<evidence type="ECO:0000259" key="1">
    <source>
        <dbReference type="Pfam" id="PF17761"/>
    </source>
</evidence>
<dbReference type="PANTHER" id="PTHR30547:SF5">
    <property type="entry name" value="NUCLEASE YHCG-RELATED"/>
    <property type="match status" value="1"/>
</dbReference>
<dbReference type="Proteomes" id="UP000346198">
    <property type="component" value="Unassembled WGS sequence"/>
</dbReference>
<reference evidence="2 3" key="1">
    <citation type="submission" date="2019-04" db="EMBL/GenBank/DDBJ databases">
        <authorList>
            <person name="Van Vliet M D."/>
        </authorList>
    </citation>
    <scope>NUCLEOTIDE SEQUENCE [LARGE SCALE GENOMIC DNA]</scope>
    <source>
        <strain evidence="2 3">F21</strain>
    </source>
</reference>
<organism evidence="2 3">
    <name type="scientific">Pontiella sulfatireligans</name>
    <dbReference type="NCBI Taxonomy" id="2750658"/>
    <lineage>
        <taxon>Bacteria</taxon>
        <taxon>Pseudomonadati</taxon>
        <taxon>Kiritimatiellota</taxon>
        <taxon>Kiritimatiellia</taxon>
        <taxon>Kiritimatiellales</taxon>
        <taxon>Pontiellaceae</taxon>
        <taxon>Pontiella</taxon>
    </lineage>
</organism>
<dbReference type="Pfam" id="PF17761">
    <property type="entry name" value="DUF1016_N"/>
    <property type="match status" value="1"/>
</dbReference>
<gene>
    <name evidence="2" type="ORF">SCARR_02417</name>
</gene>
<proteinExistence type="predicted"/>
<evidence type="ECO:0000313" key="2">
    <source>
        <dbReference type="EMBL" id="VGO20354.1"/>
    </source>
</evidence>
<dbReference type="PANTHER" id="PTHR30547">
    <property type="entry name" value="UNCHARACTERIZED PROTEIN YHCG-RELATED"/>
    <property type="match status" value="1"/>
</dbReference>
<dbReference type="EMBL" id="CAAHFH010000001">
    <property type="protein sequence ID" value="VGO20354.1"/>
    <property type="molecule type" value="Genomic_DNA"/>
</dbReference>
<feature type="domain" description="YhcG N-terminal" evidence="1">
    <location>
        <begin position="17"/>
        <end position="98"/>
    </location>
</feature>
<accession>A0A6C2UM23</accession>
<dbReference type="InterPro" id="IPR053148">
    <property type="entry name" value="PD-DEXK-like_domain"/>
</dbReference>
<protein>
    <recommendedName>
        <fullName evidence="1">YhcG N-terminal domain-containing protein</fullName>
    </recommendedName>
</protein>
<dbReference type="InterPro" id="IPR041527">
    <property type="entry name" value="YhcG_N"/>
</dbReference>
<dbReference type="AlphaFoldDB" id="A0A6C2UM23"/>